<dbReference type="Proteomes" id="UP000492821">
    <property type="component" value="Unassembled WGS sequence"/>
</dbReference>
<reference evidence="3" key="2">
    <citation type="submission" date="2020-10" db="UniProtKB">
        <authorList>
            <consortium name="WormBaseParasite"/>
        </authorList>
    </citation>
    <scope>IDENTIFICATION</scope>
</reference>
<evidence type="ECO:0000313" key="3">
    <source>
        <dbReference type="WBParaSite" id="Pan_g16298.t1"/>
    </source>
</evidence>
<accession>A0A7E4V474</accession>
<dbReference type="AlphaFoldDB" id="A0A7E4V474"/>
<organism evidence="2 3">
    <name type="scientific">Panagrellus redivivus</name>
    <name type="common">Microworm</name>
    <dbReference type="NCBI Taxonomy" id="6233"/>
    <lineage>
        <taxon>Eukaryota</taxon>
        <taxon>Metazoa</taxon>
        <taxon>Ecdysozoa</taxon>
        <taxon>Nematoda</taxon>
        <taxon>Chromadorea</taxon>
        <taxon>Rhabditida</taxon>
        <taxon>Tylenchina</taxon>
        <taxon>Panagrolaimomorpha</taxon>
        <taxon>Panagrolaimoidea</taxon>
        <taxon>Panagrolaimidae</taxon>
        <taxon>Panagrellus</taxon>
    </lineage>
</organism>
<keyword evidence="1" id="KW-1133">Transmembrane helix</keyword>
<name>A0A7E4V474_PANRE</name>
<evidence type="ECO:0000256" key="1">
    <source>
        <dbReference type="SAM" id="Phobius"/>
    </source>
</evidence>
<dbReference type="WBParaSite" id="Pan_g16298.t1">
    <property type="protein sequence ID" value="Pan_g16298.t1"/>
    <property type="gene ID" value="Pan_g16298"/>
</dbReference>
<evidence type="ECO:0000313" key="2">
    <source>
        <dbReference type="Proteomes" id="UP000492821"/>
    </source>
</evidence>
<keyword evidence="1" id="KW-0472">Membrane</keyword>
<reference evidence="2" key="1">
    <citation type="journal article" date="2013" name="Genetics">
        <title>The draft genome and transcriptome of Panagrellus redivivus are shaped by the harsh demands of a free-living lifestyle.</title>
        <authorList>
            <person name="Srinivasan J."/>
            <person name="Dillman A.R."/>
            <person name="Macchietto M.G."/>
            <person name="Heikkinen L."/>
            <person name="Lakso M."/>
            <person name="Fracchia K.M."/>
            <person name="Antoshechkin I."/>
            <person name="Mortazavi A."/>
            <person name="Wong G."/>
            <person name="Sternberg P.W."/>
        </authorList>
    </citation>
    <scope>NUCLEOTIDE SEQUENCE [LARGE SCALE GENOMIC DNA]</scope>
    <source>
        <strain evidence="2">MT8872</strain>
    </source>
</reference>
<proteinExistence type="predicted"/>
<sequence length="270" mass="31508">MPEEAPPFWKRLFEFVKYLAALVIRIEYHTEDRFDDDSASVDNESPVSPSSCKTYDKVFITDSQYAFQWASKDTYGFRLLKFLSKYRYFRYHLNASEFLNPVWEYVLWANAVTGENEPIEVTDTLILHCESVESYRKVIPHIRGSYSILILEGHICWFQVEQLIHPGVKRVHLDATLDLGPVFYDHVVIFIMNFCRGSEYKFGITHKIGRHFKRYLLDSFRSHKSHTFLSSGLAGYHAVDFGSNTLHIVQLFAISSSVICIFLWYVSKQS</sequence>
<keyword evidence="1" id="KW-0812">Transmembrane</keyword>
<feature type="transmembrane region" description="Helical" evidence="1">
    <location>
        <begin position="248"/>
        <end position="266"/>
    </location>
</feature>
<keyword evidence="2" id="KW-1185">Reference proteome</keyword>
<protein>
    <submittedName>
        <fullName evidence="3">Endoplasmic reticulum-Golgi intermediate compartment protein 2</fullName>
    </submittedName>
</protein>